<organism evidence="8 9">
    <name type="scientific">Micractinium conductrix</name>
    <dbReference type="NCBI Taxonomy" id="554055"/>
    <lineage>
        <taxon>Eukaryota</taxon>
        <taxon>Viridiplantae</taxon>
        <taxon>Chlorophyta</taxon>
        <taxon>core chlorophytes</taxon>
        <taxon>Trebouxiophyceae</taxon>
        <taxon>Chlorellales</taxon>
        <taxon>Chlorellaceae</taxon>
        <taxon>Chlorella clade</taxon>
        <taxon>Micractinium</taxon>
    </lineage>
</organism>
<dbReference type="InterPro" id="IPR011658">
    <property type="entry name" value="PA14_dom"/>
</dbReference>
<feature type="domain" description="SRCR" evidence="6">
    <location>
        <begin position="250"/>
        <end position="367"/>
    </location>
</feature>
<dbReference type="PANTHER" id="PTHR48071">
    <property type="entry name" value="SRCR DOMAIN-CONTAINING PROTEIN"/>
    <property type="match status" value="1"/>
</dbReference>
<dbReference type="InterPro" id="IPR036772">
    <property type="entry name" value="SRCR-like_dom_sf"/>
</dbReference>
<dbReference type="Gene3D" id="1.20.1280.50">
    <property type="match status" value="1"/>
</dbReference>
<feature type="domain" description="SRCR" evidence="6">
    <location>
        <begin position="500"/>
        <end position="605"/>
    </location>
</feature>
<feature type="region of interest" description="Disordered" evidence="3">
    <location>
        <begin position="1792"/>
        <end position="1834"/>
    </location>
</feature>
<dbReference type="InterPro" id="IPR001190">
    <property type="entry name" value="SRCR"/>
</dbReference>
<feature type="signal peptide" evidence="4">
    <location>
        <begin position="1"/>
        <end position="19"/>
    </location>
</feature>
<dbReference type="Pfam" id="PF07691">
    <property type="entry name" value="PA14"/>
    <property type="match status" value="1"/>
</dbReference>
<sequence length="2037" mass="212337">MITLMLALLTVVMISGCGAVPPPPPPPLPLQLAGATPHDGLLQVQWDDQLRKVSAAGFDSTAAAVACRQLGWLGGVALFSAADAADAACHSFEGCAAGGACPDAVLRNSSAGLSDCGTSCRTLRPCVGAVELHCTPGRDPPAVPVRLAGGRSEREGRVEVYMGGAWGRASNLSAAAAGVLCRQLGLGGSGRASDVPLFAPPAEGLVWLAGPHCWGFEGSLLECAGGRGAGAAPSAQVSCTDDGQPPTPTLRLANASTAGGVSSGVVQMLLHGGWRALDLSTDFDVVAAATVCKQLGLLSGVASWDAADIEPGEPCFAFRCTKGWQDPCTPGDAALHECGRPGCITLTDCHQPYGRTREWAAMAVSCGAGTEPPDGSAAAPFVRLAGGRAPSEGRVEVWSQQYNAWGRAVFLNADAGAVVCRELGLGEASLVTDAPLVAPQWAEEQPVGGIVWSDRPTCFRGLHSSLAECQPPVRARSYDATASYYQPSSQVACGAAPELVRLRGHQPHAGVVEVLWGGAWRNLSASNVDWVVASTICLQLGWVGGLASLRLCVPTAAPTSPDNCVRLTSAGLCGDAPKAQLHECGAAYFVWEAETCGSGVEVSCSASRDLPEVQAPATLRLQGGRSAREGRLELFSVAGSWQGIWRRAVGLDSTDAGVACRELGLGGRGFATSFPLFAPDVGGDTALANPACGGAEKSLAMCPYTAAGEGGSDAPGAQLACLHSTERAPQVLRLVNGSGPHEGVLQMLYQVHAGRWYTWASTAEDDSLPPEWAASSAFNRLEAAVACRQLGFVGGTATFRASVPATPGPCLTWGEIDSDSPCTADTPWLHECAPASIQPTVCGRAVALACGNSTDLPAVPLRLVGGRNGREGRLEVFLHSIFGKAGGLDQVAAGVACRQMGKGVRGYASQAPLFSPPTNAAVWLNYPRCSSGEASLLDCPFASDDDDPFYELETHLVCLGAGSRPDVVRLLGGPAPNAGVVHMLWEGEWRALGAASRFDQASADVACSQLGFGLPAAFSTGAPTNTSACLVNECVDACAGGAPGLHECGDSSRCYQARTADEACLAGITVTCPLPPPPPLPLPPPSPRPPYPRPPLPYPRRPPPLPPPAPAGVAFQLVAPWSRQAFPATYTPPTERGRLAAVDVACGGRCLSQRHRANFAARLSATLRVPRSGLAAFRLAASGSARLVVSGEVLVAFTGAQSSRQGSILISKGEHEVVVESSRQGSILISKGEHEVVVEFLHAGAGPSSLKLAWKPKGGASFQALPLVDRTMPPRRPPPACGVEALPDALVGAVLGFAGVAEGRSVTLVCKRWRHLFYAEPSLWRRFVLRPGSADGWLPAKHALLAHVARLVEELHVFDTRGEQAGAGAALHWDLAVPQLGLEAFLRLLPRGGLTVLRLAVCTQHVGAQLAAAALDFPQLRHLELGLLSMPPNLPGLLRQLSLSRFKAACAMQFPAALFDSLVQQPSLRALQLTTSALLHAPQLAALTALASLHSLMLTECGARGDGTTMQPPPLTAFPHLRDCLLQAGCPTALEVEGARMEALSIGKGLLLLISLSSMPSLEHLLAQLPPLAGPVACLTFSGVCTLAAEAAALQADTRLGPSALGIVALRHCGDAFAAAVLPPLLEQARRIHAVTLTGCELGALPPDVSLSGLLQLMLDQRSLPPQLAGASNLKILEFHQQGLTLEAVELLARLPNLARLNLRAVGTPPPARVLRALHRRLPHLNVMLRRSPLRRVGRGEAVNKRRPAAAAAAPAGPRETQLALATLVDAMSAEAASLHRQLGRLVLAGGGGARAGDDGGSMADFGPATAARDPSQAAASPSQAAPQTSAPADVERQLAALSAKLGQLSLCLGQLQAGEPDGTAAAAADEGASSAREHSGTTYLVFDTNVWMDHVKVIRECWKRLLASGGTHIRLLVPLAVMSELDGIKRCLLRGFFARRAIKKLADMQAKGGELLRGQREAELHRGMRRLRDDGILDCLLYFRERGAQVELVTKDTGLAVRARTEGIPAVDQEQARLRLITRLADEEKGGKSGSR</sequence>
<feature type="domain" description="SRCR" evidence="6">
    <location>
        <begin position="145"/>
        <end position="240"/>
    </location>
</feature>
<dbReference type="Gene3D" id="3.80.10.10">
    <property type="entry name" value="Ribonuclease Inhibitor"/>
    <property type="match status" value="1"/>
</dbReference>
<feature type="domain" description="SRCR" evidence="6">
    <location>
        <begin position="382"/>
        <end position="494"/>
    </location>
</feature>
<keyword evidence="9" id="KW-1185">Reference proteome</keyword>
<keyword evidence="2" id="KW-1015">Disulfide bond</keyword>
<comment type="subcellular location">
    <subcellularLocation>
        <location evidence="1">Cytoplasm</location>
        <location evidence="1">Cytoskeleton</location>
        <location evidence="1">Cilium axoneme</location>
    </subcellularLocation>
</comment>
<dbReference type="SMART" id="SM00202">
    <property type="entry name" value="SR"/>
    <property type="match status" value="8"/>
</dbReference>
<evidence type="ECO:0000313" key="8">
    <source>
        <dbReference type="EMBL" id="PSC67937.1"/>
    </source>
</evidence>
<dbReference type="PRINTS" id="PR00258">
    <property type="entry name" value="SPERACTRCPTR"/>
</dbReference>
<dbReference type="SUPFAM" id="SSF81383">
    <property type="entry name" value="F-box domain"/>
    <property type="match status" value="1"/>
</dbReference>
<dbReference type="Gene3D" id="3.10.250.10">
    <property type="entry name" value="SRCR-like domain"/>
    <property type="match status" value="8"/>
</dbReference>
<keyword evidence="4" id="KW-0732">Signal</keyword>
<dbReference type="SUPFAM" id="SSF52047">
    <property type="entry name" value="RNI-like"/>
    <property type="match status" value="1"/>
</dbReference>
<evidence type="ECO:0000256" key="4">
    <source>
        <dbReference type="SAM" id="SignalP"/>
    </source>
</evidence>
<evidence type="ECO:0000259" key="6">
    <source>
        <dbReference type="PROSITE" id="PS50287"/>
    </source>
</evidence>
<feature type="region of interest" description="Disordered" evidence="3">
    <location>
        <begin position="1738"/>
        <end position="1757"/>
    </location>
</feature>
<dbReference type="Gene3D" id="3.40.50.1010">
    <property type="entry name" value="5'-nuclease"/>
    <property type="match status" value="1"/>
</dbReference>
<evidence type="ECO:0000256" key="1">
    <source>
        <dbReference type="ARBA" id="ARBA00004430"/>
    </source>
</evidence>
<dbReference type="InterPro" id="IPR002716">
    <property type="entry name" value="PIN_dom"/>
</dbReference>
<feature type="compositionally biased region" description="Low complexity" evidence="3">
    <location>
        <begin position="1808"/>
        <end position="1833"/>
    </location>
</feature>
<feature type="domain" description="SRCR" evidence="6">
    <location>
        <begin position="968"/>
        <end position="1073"/>
    </location>
</feature>
<comment type="caution">
    <text evidence="8">The sequence shown here is derived from an EMBL/GenBank/DDBJ whole genome shotgun (WGS) entry which is preliminary data.</text>
</comment>
<feature type="domain" description="SRCR" evidence="6">
    <location>
        <begin position="732"/>
        <end position="851"/>
    </location>
</feature>
<feature type="domain" description="PA14" evidence="7">
    <location>
        <begin position="1106"/>
        <end position="1269"/>
    </location>
</feature>
<feature type="domain" description="F-box" evidence="5">
    <location>
        <begin position="1280"/>
        <end position="1327"/>
    </location>
</feature>
<proteinExistence type="predicted"/>
<dbReference type="PANTHER" id="PTHR48071:SF18">
    <property type="entry name" value="DELETED IN MALIGNANT BRAIN TUMORS 1 PROTEIN-RELATED"/>
    <property type="match status" value="1"/>
</dbReference>
<feature type="region of interest" description="Disordered" evidence="3">
    <location>
        <begin position="1079"/>
        <end position="1109"/>
    </location>
</feature>
<dbReference type="PROSITE" id="PS50181">
    <property type="entry name" value="FBOX"/>
    <property type="match status" value="1"/>
</dbReference>
<evidence type="ECO:0000313" key="9">
    <source>
        <dbReference type="Proteomes" id="UP000239649"/>
    </source>
</evidence>
<dbReference type="GO" id="GO:0005930">
    <property type="term" value="C:axoneme"/>
    <property type="evidence" value="ECO:0007669"/>
    <property type="project" value="UniProtKB-SubCell"/>
</dbReference>
<dbReference type="Pfam" id="PF13638">
    <property type="entry name" value="PIN_4"/>
    <property type="match status" value="1"/>
</dbReference>
<feature type="chain" id="PRO_5015187774" evidence="4">
    <location>
        <begin position="20"/>
        <end position="2037"/>
    </location>
</feature>
<dbReference type="SMART" id="SM00758">
    <property type="entry name" value="PA14"/>
    <property type="match status" value="1"/>
</dbReference>
<dbReference type="InterPro" id="IPR032675">
    <property type="entry name" value="LRR_dom_sf"/>
</dbReference>
<dbReference type="SUPFAM" id="SSF56487">
    <property type="entry name" value="SRCR-like"/>
    <property type="match status" value="8"/>
</dbReference>
<dbReference type="InterPro" id="IPR036047">
    <property type="entry name" value="F-box-like_dom_sf"/>
</dbReference>
<dbReference type="PROSITE" id="PS51820">
    <property type="entry name" value="PA14"/>
    <property type="match status" value="1"/>
</dbReference>
<dbReference type="Proteomes" id="UP000239649">
    <property type="component" value="Unassembled WGS sequence"/>
</dbReference>
<dbReference type="InterPro" id="IPR001810">
    <property type="entry name" value="F-box_dom"/>
</dbReference>
<accession>A0A2P6V1G0</accession>
<gene>
    <name evidence="8" type="ORF">C2E20_8460</name>
</gene>
<dbReference type="SUPFAM" id="SSF88723">
    <property type="entry name" value="PIN domain-like"/>
    <property type="match status" value="1"/>
</dbReference>
<dbReference type="EMBL" id="LHPF02000045">
    <property type="protein sequence ID" value="PSC67937.1"/>
    <property type="molecule type" value="Genomic_DNA"/>
</dbReference>
<dbReference type="Pfam" id="PF00530">
    <property type="entry name" value="SRCR"/>
    <property type="match status" value="3"/>
</dbReference>
<name>A0A2P6V1G0_9CHLO</name>
<dbReference type="SMART" id="SM00670">
    <property type="entry name" value="PINc"/>
    <property type="match status" value="1"/>
</dbReference>
<reference evidence="8 9" key="1">
    <citation type="journal article" date="2018" name="Plant J.">
        <title>Genome sequences of Chlorella sorokiniana UTEX 1602 and Micractinium conductrix SAG 241.80: implications to maltose excretion by a green alga.</title>
        <authorList>
            <person name="Arriola M.B."/>
            <person name="Velmurugan N."/>
            <person name="Zhang Y."/>
            <person name="Plunkett M.H."/>
            <person name="Hondzo H."/>
            <person name="Barney B.M."/>
        </authorList>
    </citation>
    <scope>NUCLEOTIDE SEQUENCE [LARGE SCALE GENOMIC DNA]</scope>
    <source>
        <strain evidence="8 9">SAG 241.80</strain>
    </source>
</reference>
<evidence type="ECO:0000259" key="7">
    <source>
        <dbReference type="PROSITE" id="PS51820"/>
    </source>
</evidence>
<evidence type="ECO:0000256" key="2">
    <source>
        <dbReference type="ARBA" id="ARBA00023157"/>
    </source>
</evidence>
<feature type="domain" description="SRCR" evidence="6">
    <location>
        <begin position="619"/>
        <end position="722"/>
    </location>
</feature>
<dbReference type="GO" id="GO:0016020">
    <property type="term" value="C:membrane"/>
    <property type="evidence" value="ECO:0007669"/>
    <property type="project" value="InterPro"/>
</dbReference>
<dbReference type="OrthoDB" id="2017974at2759"/>
<feature type="domain" description="SRCR" evidence="6">
    <location>
        <begin position="861"/>
        <end position="959"/>
    </location>
</feature>
<evidence type="ECO:0000259" key="5">
    <source>
        <dbReference type="PROSITE" id="PS50181"/>
    </source>
</evidence>
<dbReference type="InterPro" id="IPR029060">
    <property type="entry name" value="PIN-like_dom_sf"/>
</dbReference>
<protein>
    <submittedName>
        <fullName evidence="8">Deleted in malignant brain tumors 1 -like isoform B</fullName>
    </submittedName>
</protein>
<evidence type="ECO:0000256" key="3">
    <source>
        <dbReference type="SAM" id="MobiDB-lite"/>
    </source>
</evidence>
<dbReference type="PROSITE" id="PS50287">
    <property type="entry name" value="SRCR_2"/>
    <property type="match status" value="8"/>
</dbReference>
<dbReference type="InterPro" id="IPR037524">
    <property type="entry name" value="PA14/GLEYA"/>
</dbReference>